<dbReference type="AlphaFoldDB" id="A0A834IJG6"/>
<dbReference type="EMBL" id="JAACXV010000377">
    <property type="protein sequence ID" value="KAF7279023.1"/>
    <property type="molecule type" value="Genomic_DNA"/>
</dbReference>
<organism evidence="1 2">
    <name type="scientific">Rhynchophorus ferrugineus</name>
    <name type="common">Red palm weevil</name>
    <name type="synonym">Curculio ferrugineus</name>
    <dbReference type="NCBI Taxonomy" id="354439"/>
    <lineage>
        <taxon>Eukaryota</taxon>
        <taxon>Metazoa</taxon>
        <taxon>Ecdysozoa</taxon>
        <taxon>Arthropoda</taxon>
        <taxon>Hexapoda</taxon>
        <taxon>Insecta</taxon>
        <taxon>Pterygota</taxon>
        <taxon>Neoptera</taxon>
        <taxon>Endopterygota</taxon>
        <taxon>Coleoptera</taxon>
        <taxon>Polyphaga</taxon>
        <taxon>Cucujiformia</taxon>
        <taxon>Curculionidae</taxon>
        <taxon>Dryophthorinae</taxon>
        <taxon>Rhynchophorus</taxon>
    </lineage>
</organism>
<evidence type="ECO:0000313" key="2">
    <source>
        <dbReference type="Proteomes" id="UP000625711"/>
    </source>
</evidence>
<protein>
    <submittedName>
        <fullName evidence="1">Uncharacterized protein</fullName>
    </submittedName>
</protein>
<evidence type="ECO:0000313" key="1">
    <source>
        <dbReference type="EMBL" id="KAF7279023.1"/>
    </source>
</evidence>
<gene>
    <name evidence="1" type="ORF">GWI33_007663</name>
</gene>
<proteinExistence type="predicted"/>
<keyword evidence="2" id="KW-1185">Reference proteome</keyword>
<comment type="caution">
    <text evidence="1">The sequence shown here is derived from an EMBL/GenBank/DDBJ whole genome shotgun (WGS) entry which is preliminary data.</text>
</comment>
<accession>A0A834IJG6</accession>
<reference evidence="1" key="1">
    <citation type="submission" date="2020-08" db="EMBL/GenBank/DDBJ databases">
        <title>Genome sequencing and assembly of the red palm weevil Rhynchophorus ferrugineus.</title>
        <authorList>
            <person name="Dias G.B."/>
            <person name="Bergman C.M."/>
            <person name="Manee M."/>
        </authorList>
    </citation>
    <scope>NUCLEOTIDE SEQUENCE</scope>
    <source>
        <strain evidence="1">AA-2017</strain>
        <tissue evidence="1">Whole larva</tissue>
    </source>
</reference>
<name>A0A834IJG6_RHYFE</name>
<dbReference type="Proteomes" id="UP000625711">
    <property type="component" value="Unassembled WGS sequence"/>
</dbReference>
<sequence>MKIALPIQRNKRSFDLNKQIRQKSSASFVFLKLNLAFDFGYTLGSFAASPLLIPRAALITRKDKTLHPAGLSE</sequence>